<feature type="transmembrane region" description="Helical" evidence="1">
    <location>
        <begin position="20"/>
        <end position="42"/>
    </location>
</feature>
<dbReference type="InterPro" id="IPR021737">
    <property type="entry name" value="Phage_phiKZ_Orf197"/>
</dbReference>
<dbReference type="AlphaFoldDB" id="A0A7T7JCD3"/>
<evidence type="ECO:0000313" key="3">
    <source>
        <dbReference type="Proteomes" id="UP000475117"/>
    </source>
</evidence>
<dbReference type="Proteomes" id="UP000475117">
    <property type="component" value="Chromosome"/>
</dbReference>
<reference evidence="2 3" key="1">
    <citation type="submission" date="2020-12" db="EMBL/GenBank/DDBJ databases">
        <title>Sulforoseuscoccus oceanibium gen. nov., sp. nov., a representative of the phylum Verrucomicrobia with special cytoplasmic membrane, and proposal of Sulforoseuscoccusaceae fam. nov.</title>
        <authorList>
            <person name="Xi F."/>
        </authorList>
    </citation>
    <scope>NUCLEOTIDE SEQUENCE [LARGE SCALE GENOMIC DNA]</scope>
    <source>
        <strain evidence="2 3">T37</strain>
    </source>
</reference>
<organism evidence="2 3">
    <name type="scientific">Sulfuriroseicoccus oceanibius</name>
    <dbReference type="NCBI Taxonomy" id="2707525"/>
    <lineage>
        <taxon>Bacteria</taxon>
        <taxon>Pseudomonadati</taxon>
        <taxon>Verrucomicrobiota</taxon>
        <taxon>Verrucomicrobiia</taxon>
        <taxon>Verrucomicrobiales</taxon>
        <taxon>Verrucomicrobiaceae</taxon>
        <taxon>Sulfuriroseicoccus</taxon>
    </lineage>
</organism>
<feature type="transmembrane region" description="Helical" evidence="1">
    <location>
        <begin position="119"/>
        <end position="137"/>
    </location>
</feature>
<accession>A0A7T7JCD3</accession>
<dbReference type="Pfam" id="PF11750">
    <property type="entry name" value="DUF3307"/>
    <property type="match status" value="1"/>
</dbReference>
<keyword evidence="1" id="KW-1133">Transmembrane helix</keyword>
<evidence type="ECO:0000256" key="1">
    <source>
        <dbReference type="SAM" id="Phobius"/>
    </source>
</evidence>
<name>A0A7T7JCD3_9BACT</name>
<gene>
    <name evidence="2" type="ORF">G3M56_013590</name>
</gene>
<feature type="transmembrane region" description="Helical" evidence="1">
    <location>
        <begin position="63"/>
        <end position="86"/>
    </location>
</feature>
<keyword evidence="3" id="KW-1185">Reference proteome</keyword>
<evidence type="ECO:0000313" key="2">
    <source>
        <dbReference type="EMBL" id="QQL44891.1"/>
    </source>
</evidence>
<protein>
    <submittedName>
        <fullName evidence="2">DUF3307 domain-containing protein</fullName>
    </submittedName>
</protein>
<dbReference type="RefSeq" id="WP_235203466.1">
    <property type="nucleotide sequence ID" value="NZ_CP066776.1"/>
</dbReference>
<keyword evidence="1" id="KW-0812">Transmembrane</keyword>
<proteinExistence type="predicted"/>
<dbReference type="KEGG" id="soa:G3M56_013590"/>
<dbReference type="EMBL" id="CP066776">
    <property type="protein sequence ID" value="QQL44891.1"/>
    <property type="molecule type" value="Genomic_DNA"/>
</dbReference>
<keyword evidence="1" id="KW-0472">Membrane</keyword>
<sequence length="138" mass="14342">MMDPLIMLASPTLSLDAFGSVAGALTLFFALLIGHALGDFPLQGEFLATGKNRHLVTEKGGDLVGGGWFVCLIAHALIHAGLVWALTGSVVLGCTELVLHAVIDAIRCEGKLGFVADQLLHVACKGGFAVLLFFGLVA</sequence>